<evidence type="ECO:0000256" key="10">
    <source>
        <dbReference type="ARBA" id="ARBA00023157"/>
    </source>
</evidence>
<evidence type="ECO:0000256" key="2">
    <source>
        <dbReference type="ARBA" id="ARBA00004613"/>
    </source>
</evidence>
<dbReference type="GO" id="GO:0030245">
    <property type="term" value="P:cellulose catabolic process"/>
    <property type="evidence" value="ECO:0007669"/>
    <property type="project" value="UniProtKB-KW"/>
</dbReference>
<evidence type="ECO:0000259" key="17">
    <source>
        <dbReference type="Pfam" id="PF03443"/>
    </source>
</evidence>
<keyword evidence="5 16" id="KW-0732">Signal</keyword>
<evidence type="ECO:0000256" key="15">
    <source>
        <dbReference type="ARBA" id="ARBA00047174"/>
    </source>
</evidence>
<dbReference type="AlphaFoldDB" id="A0A9P5ZY27"/>
<evidence type="ECO:0000313" key="19">
    <source>
        <dbReference type="Proteomes" id="UP000807025"/>
    </source>
</evidence>
<evidence type="ECO:0000313" key="18">
    <source>
        <dbReference type="EMBL" id="KAF9495587.1"/>
    </source>
</evidence>
<evidence type="ECO:0000256" key="12">
    <source>
        <dbReference type="ARBA" id="ARBA00023326"/>
    </source>
</evidence>
<evidence type="ECO:0000256" key="16">
    <source>
        <dbReference type="SAM" id="SignalP"/>
    </source>
</evidence>
<dbReference type="InterPro" id="IPR049892">
    <property type="entry name" value="AA9"/>
</dbReference>
<evidence type="ECO:0000256" key="9">
    <source>
        <dbReference type="ARBA" id="ARBA00023033"/>
    </source>
</evidence>
<keyword evidence="12" id="KW-0624">Polysaccharide degradation</keyword>
<organism evidence="18 19">
    <name type="scientific">Pleurotus eryngii</name>
    <name type="common">Boletus of the steppes</name>
    <dbReference type="NCBI Taxonomy" id="5323"/>
    <lineage>
        <taxon>Eukaryota</taxon>
        <taxon>Fungi</taxon>
        <taxon>Dikarya</taxon>
        <taxon>Basidiomycota</taxon>
        <taxon>Agaricomycotina</taxon>
        <taxon>Agaricomycetes</taxon>
        <taxon>Agaricomycetidae</taxon>
        <taxon>Agaricales</taxon>
        <taxon>Pleurotineae</taxon>
        <taxon>Pleurotaceae</taxon>
        <taxon>Pleurotus</taxon>
    </lineage>
</organism>
<evidence type="ECO:0000256" key="11">
    <source>
        <dbReference type="ARBA" id="ARBA00023277"/>
    </source>
</evidence>
<dbReference type="GO" id="GO:0005576">
    <property type="term" value="C:extracellular region"/>
    <property type="evidence" value="ECO:0007669"/>
    <property type="project" value="UniProtKB-SubCell"/>
</dbReference>
<dbReference type="Pfam" id="PF03443">
    <property type="entry name" value="AA9"/>
    <property type="match status" value="1"/>
</dbReference>
<evidence type="ECO:0000256" key="3">
    <source>
        <dbReference type="ARBA" id="ARBA00022525"/>
    </source>
</evidence>
<evidence type="ECO:0000256" key="13">
    <source>
        <dbReference type="ARBA" id="ARBA00044502"/>
    </source>
</evidence>
<evidence type="ECO:0000256" key="14">
    <source>
        <dbReference type="ARBA" id="ARBA00045077"/>
    </source>
</evidence>
<feature type="chain" id="PRO_5040324240" description="lytic cellulose monooxygenase (C4-dehydrogenating)" evidence="16">
    <location>
        <begin position="19"/>
        <end position="253"/>
    </location>
</feature>
<feature type="signal peptide" evidence="16">
    <location>
        <begin position="1"/>
        <end position="18"/>
    </location>
</feature>
<evidence type="ECO:0000256" key="4">
    <source>
        <dbReference type="ARBA" id="ARBA00022723"/>
    </source>
</evidence>
<keyword evidence="3" id="KW-0964">Secreted</keyword>
<evidence type="ECO:0000256" key="8">
    <source>
        <dbReference type="ARBA" id="ARBA00023008"/>
    </source>
</evidence>
<reference evidence="18" key="1">
    <citation type="submission" date="2020-11" db="EMBL/GenBank/DDBJ databases">
        <authorList>
            <consortium name="DOE Joint Genome Institute"/>
            <person name="Ahrendt S."/>
            <person name="Riley R."/>
            <person name="Andreopoulos W."/>
            <person name="Labutti K."/>
            <person name="Pangilinan J."/>
            <person name="Ruiz-Duenas F.J."/>
            <person name="Barrasa J.M."/>
            <person name="Sanchez-Garcia M."/>
            <person name="Camarero S."/>
            <person name="Miyauchi S."/>
            <person name="Serrano A."/>
            <person name="Linde D."/>
            <person name="Babiker R."/>
            <person name="Drula E."/>
            <person name="Ayuso-Fernandez I."/>
            <person name="Pacheco R."/>
            <person name="Padilla G."/>
            <person name="Ferreira P."/>
            <person name="Barriuso J."/>
            <person name="Kellner H."/>
            <person name="Castanera R."/>
            <person name="Alfaro M."/>
            <person name="Ramirez L."/>
            <person name="Pisabarro A.G."/>
            <person name="Kuo A."/>
            <person name="Tritt A."/>
            <person name="Lipzen A."/>
            <person name="He G."/>
            <person name="Yan M."/>
            <person name="Ng V."/>
            <person name="Cullen D."/>
            <person name="Martin F."/>
            <person name="Rosso M.-N."/>
            <person name="Henrissat B."/>
            <person name="Hibbett D."/>
            <person name="Martinez A.T."/>
            <person name="Grigoriev I.V."/>
        </authorList>
    </citation>
    <scope>NUCLEOTIDE SEQUENCE</scope>
    <source>
        <strain evidence="18">ATCC 90797</strain>
    </source>
</reference>
<keyword evidence="8" id="KW-0186">Copper</keyword>
<dbReference type="Gene3D" id="2.70.50.70">
    <property type="match status" value="1"/>
</dbReference>
<dbReference type="OrthoDB" id="3496539at2759"/>
<comment type="catalytic activity">
    <reaction evidence="14">
        <text>[(1-&gt;4)-beta-D-glucosyl]n+m + reduced acceptor + O2 = 4-dehydro-beta-D-glucosyl-[(1-&gt;4)-beta-D-glucosyl]n-1 + [(1-&gt;4)-beta-D-glucosyl]m + acceptor + H2O.</text>
        <dbReference type="EC" id="1.14.99.56"/>
    </reaction>
</comment>
<keyword evidence="10" id="KW-1015">Disulfide bond</keyword>
<dbReference type="Proteomes" id="UP000807025">
    <property type="component" value="Unassembled WGS sequence"/>
</dbReference>
<keyword evidence="19" id="KW-1185">Reference proteome</keyword>
<dbReference type="EC" id="1.14.99.56" evidence="15"/>
<evidence type="ECO:0000256" key="5">
    <source>
        <dbReference type="ARBA" id="ARBA00022729"/>
    </source>
</evidence>
<keyword evidence="11" id="KW-0119">Carbohydrate metabolism</keyword>
<dbReference type="PANTHER" id="PTHR33353:SF10">
    <property type="entry name" value="ENDO-BETA-1,4-GLUCANASE D"/>
    <property type="match status" value="1"/>
</dbReference>
<comment type="cofactor">
    <cofactor evidence="1">
        <name>Cu(2+)</name>
        <dbReference type="ChEBI" id="CHEBI:29036"/>
    </cofactor>
</comment>
<evidence type="ECO:0000256" key="1">
    <source>
        <dbReference type="ARBA" id="ARBA00001973"/>
    </source>
</evidence>
<gene>
    <name evidence="18" type="ORF">BDN71DRAFT_1506533</name>
</gene>
<keyword evidence="4" id="KW-0479">Metal-binding</keyword>
<keyword evidence="9" id="KW-0503">Monooxygenase</keyword>
<name>A0A9P5ZY27_PLEER</name>
<comment type="similarity">
    <text evidence="13">Belongs to the polysaccharide monooxygenase AA9 family.</text>
</comment>
<dbReference type="PANTHER" id="PTHR33353">
    <property type="entry name" value="PUTATIVE (AFU_ORTHOLOGUE AFUA_1G12560)-RELATED"/>
    <property type="match status" value="1"/>
</dbReference>
<dbReference type="InterPro" id="IPR005103">
    <property type="entry name" value="AA9_LPMO"/>
</dbReference>
<accession>A0A9P5ZY27</accession>
<comment type="caution">
    <text evidence="18">The sequence shown here is derived from an EMBL/GenBank/DDBJ whole genome shotgun (WGS) entry which is preliminary data.</text>
</comment>
<dbReference type="CDD" id="cd21175">
    <property type="entry name" value="LPMO_AA9"/>
    <property type="match status" value="1"/>
</dbReference>
<comment type="subcellular location">
    <subcellularLocation>
        <location evidence="2">Secreted</location>
    </subcellularLocation>
</comment>
<dbReference type="GO" id="GO:0004497">
    <property type="term" value="F:monooxygenase activity"/>
    <property type="evidence" value="ECO:0007669"/>
    <property type="project" value="UniProtKB-KW"/>
</dbReference>
<dbReference type="GO" id="GO:0046872">
    <property type="term" value="F:metal ion binding"/>
    <property type="evidence" value="ECO:0007669"/>
    <property type="project" value="UniProtKB-KW"/>
</dbReference>
<sequence>MRAFTLLSAIALASGVSAHCTLLSHSSQWSNPNSCVDRFTSLIVGTATTSPYQYVRSNTNSTSITYVTSDDLRCDTGGLASGPNTQTATVSTGTTDRVNPIVDIFVGVVCVAGAPVNVATSDFDGSEIVPITDGGSSITWTTDNLTQFSFQLPEALPSGQYLLRVEHIALHSASSFGGAQIYISCAQLNVIDGGNGTPGPLVAIPGVYDGHEPGIRISTIYDVSDQHILIRPLDIYWPVPVSYTQPGPAVWLG</sequence>
<evidence type="ECO:0000256" key="7">
    <source>
        <dbReference type="ARBA" id="ARBA00023002"/>
    </source>
</evidence>
<protein>
    <recommendedName>
        <fullName evidence="15">lytic cellulose monooxygenase (C4-dehydrogenating)</fullName>
        <ecNumber evidence="15">1.14.99.56</ecNumber>
    </recommendedName>
</protein>
<evidence type="ECO:0000256" key="6">
    <source>
        <dbReference type="ARBA" id="ARBA00023001"/>
    </source>
</evidence>
<keyword evidence="7" id="KW-0560">Oxidoreductase</keyword>
<feature type="domain" description="Auxiliary Activity family 9 catalytic" evidence="17">
    <location>
        <begin position="40"/>
        <end position="221"/>
    </location>
</feature>
<dbReference type="EMBL" id="MU154560">
    <property type="protein sequence ID" value="KAF9495587.1"/>
    <property type="molecule type" value="Genomic_DNA"/>
</dbReference>
<keyword evidence="6" id="KW-0136">Cellulose degradation</keyword>
<proteinExistence type="inferred from homology"/>